<evidence type="ECO:0000256" key="3">
    <source>
        <dbReference type="ARBA" id="ARBA00023015"/>
    </source>
</evidence>
<dbReference type="GO" id="GO:0008270">
    <property type="term" value="F:zinc ion binding"/>
    <property type="evidence" value="ECO:0007669"/>
    <property type="project" value="InterPro"/>
</dbReference>
<reference evidence="8 9" key="1">
    <citation type="submission" date="2015-06" db="EMBL/GenBank/DDBJ databases">
        <title>Draft genome of the ant-associated black yeast Phialophora attae CBS 131958.</title>
        <authorList>
            <person name="Moreno L.F."/>
            <person name="Stielow B.J."/>
            <person name="de Hoog S."/>
            <person name="Vicente V.A."/>
            <person name="Weiss V.A."/>
            <person name="de Vries M."/>
            <person name="Cruz L.M."/>
            <person name="Souza E.M."/>
        </authorList>
    </citation>
    <scope>NUCLEOTIDE SEQUENCE [LARGE SCALE GENOMIC DNA]</scope>
    <source>
        <strain evidence="8 9">CBS 131958</strain>
    </source>
</reference>
<keyword evidence="2" id="KW-0479">Metal-binding</keyword>
<dbReference type="OrthoDB" id="270167at2759"/>
<dbReference type="RefSeq" id="XP_018001117.1">
    <property type="nucleotide sequence ID" value="XM_018148237.1"/>
</dbReference>
<accession>A0A0N1NZZ6</accession>
<dbReference type="GO" id="GO:0003677">
    <property type="term" value="F:DNA binding"/>
    <property type="evidence" value="ECO:0007669"/>
    <property type="project" value="UniProtKB-KW"/>
</dbReference>
<keyword evidence="4" id="KW-0238">DNA-binding</keyword>
<keyword evidence="3" id="KW-0805">Transcription regulation</keyword>
<keyword evidence="5" id="KW-0804">Transcription</keyword>
<organism evidence="8 9">
    <name type="scientific">Cyphellophora attinorum</name>
    <dbReference type="NCBI Taxonomy" id="1664694"/>
    <lineage>
        <taxon>Eukaryota</taxon>
        <taxon>Fungi</taxon>
        <taxon>Dikarya</taxon>
        <taxon>Ascomycota</taxon>
        <taxon>Pezizomycotina</taxon>
        <taxon>Eurotiomycetes</taxon>
        <taxon>Chaetothyriomycetidae</taxon>
        <taxon>Chaetothyriales</taxon>
        <taxon>Cyphellophoraceae</taxon>
        <taxon>Cyphellophora</taxon>
    </lineage>
</organism>
<gene>
    <name evidence="8" type="ORF">AB675_7839</name>
</gene>
<dbReference type="CDD" id="cd12148">
    <property type="entry name" value="fungal_TF_MHR"/>
    <property type="match status" value="1"/>
</dbReference>
<evidence type="ECO:0000256" key="6">
    <source>
        <dbReference type="ARBA" id="ARBA00023242"/>
    </source>
</evidence>
<dbReference type="Gene3D" id="4.10.240.10">
    <property type="entry name" value="Zn(2)-C6 fungal-type DNA-binding domain"/>
    <property type="match status" value="1"/>
</dbReference>
<name>A0A0N1NZZ6_9EURO</name>
<dbReference type="Proteomes" id="UP000038010">
    <property type="component" value="Unassembled WGS sequence"/>
</dbReference>
<dbReference type="InterPro" id="IPR001138">
    <property type="entry name" value="Zn2Cys6_DnaBD"/>
</dbReference>
<evidence type="ECO:0000313" key="9">
    <source>
        <dbReference type="Proteomes" id="UP000038010"/>
    </source>
</evidence>
<comment type="caution">
    <text evidence="8">The sequence shown here is derived from an EMBL/GenBank/DDBJ whole genome shotgun (WGS) entry which is preliminary data.</text>
</comment>
<dbReference type="InterPro" id="IPR036864">
    <property type="entry name" value="Zn2-C6_fun-type_DNA-bd_sf"/>
</dbReference>
<dbReference type="PANTHER" id="PTHR47338:SF20">
    <property type="entry name" value="ZN(II)2CYS6 TRANSCRIPTION FACTOR (EUROFUNG)"/>
    <property type="match status" value="1"/>
</dbReference>
<dbReference type="EMBL" id="LFJN01000010">
    <property type="protein sequence ID" value="KPI41154.1"/>
    <property type="molecule type" value="Genomic_DNA"/>
</dbReference>
<evidence type="ECO:0000259" key="7">
    <source>
        <dbReference type="PROSITE" id="PS50048"/>
    </source>
</evidence>
<dbReference type="GO" id="GO:0000981">
    <property type="term" value="F:DNA-binding transcription factor activity, RNA polymerase II-specific"/>
    <property type="evidence" value="ECO:0007669"/>
    <property type="project" value="InterPro"/>
</dbReference>
<dbReference type="GO" id="GO:0005634">
    <property type="term" value="C:nucleus"/>
    <property type="evidence" value="ECO:0007669"/>
    <property type="project" value="UniProtKB-SubCell"/>
</dbReference>
<keyword evidence="6" id="KW-0539">Nucleus</keyword>
<evidence type="ECO:0000313" key="8">
    <source>
        <dbReference type="EMBL" id="KPI41154.1"/>
    </source>
</evidence>
<dbReference type="AlphaFoldDB" id="A0A0N1NZZ6"/>
<dbReference type="SMART" id="SM00066">
    <property type="entry name" value="GAL4"/>
    <property type="match status" value="1"/>
</dbReference>
<proteinExistence type="predicted"/>
<dbReference type="CDD" id="cd00067">
    <property type="entry name" value="GAL4"/>
    <property type="match status" value="1"/>
</dbReference>
<dbReference type="STRING" id="1664694.A0A0N1NZZ6"/>
<evidence type="ECO:0000256" key="2">
    <source>
        <dbReference type="ARBA" id="ARBA00022723"/>
    </source>
</evidence>
<dbReference type="InterPro" id="IPR050815">
    <property type="entry name" value="TF_fung"/>
</dbReference>
<dbReference type="Pfam" id="PF00172">
    <property type="entry name" value="Zn_clus"/>
    <property type="match status" value="1"/>
</dbReference>
<evidence type="ECO:0000256" key="1">
    <source>
        <dbReference type="ARBA" id="ARBA00004123"/>
    </source>
</evidence>
<dbReference type="PROSITE" id="PS50048">
    <property type="entry name" value="ZN2_CY6_FUNGAL_2"/>
    <property type="match status" value="1"/>
</dbReference>
<evidence type="ECO:0000256" key="5">
    <source>
        <dbReference type="ARBA" id="ARBA00023163"/>
    </source>
</evidence>
<dbReference type="VEuPathDB" id="FungiDB:AB675_7839"/>
<keyword evidence="9" id="KW-1185">Reference proteome</keyword>
<evidence type="ECO:0000256" key="4">
    <source>
        <dbReference type="ARBA" id="ARBA00023125"/>
    </source>
</evidence>
<dbReference type="SUPFAM" id="SSF57701">
    <property type="entry name" value="Zn2/Cys6 DNA-binding domain"/>
    <property type="match status" value="1"/>
</dbReference>
<comment type="subcellular location">
    <subcellularLocation>
        <location evidence="1">Nucleus</location>
    </subcellularLocation>
</comment>
<feature type="domain" description="Zn(2)-C6 fungal-type" evidence="7">
    <location>
        <begin position="43"/>
        <end position="73"/>
    </location>
</feature>
<dbReference type="GeneID" id="28740117"/>
<protein>
    <recommendedName>
        <fullName evidence="7">Zn(2)-C6 fungal-type domain-containing protein</fullName>
    </recommendedName>
</protein>
<dbReference type="PANTHER" id="PTHR47338">
    <property type="entry name" value="ZN(II)2CYS6 TRANSCRIPTION FACTOR (EUROFUNG)-RELATED"/>
    <property type="match status" value="1"/>
</dbReference>
<sequence length="408" mass="45673">MENTRTLEMLDAPGVYGIPPTSTQTSVSARAQEDLSGLRASQACIACRRQKRKCDKQLPSCALCLRMSRPCDYSDSTPTPNADDFALLRQKVAELESRLEAKNTPWGRTSTIAGVSYQHNVNPPPPIASGFPTMLLLDSEVFRESRMDMTKPAVEIPQKIHNTLGSIIDMRDVVERYFENIHLWLPIVSKKRLSIMLEQPNLDLTADLALLLLCMKLITRGDHESPEDAQSPLYWLSKRYASTVEFNGLITLPLMQSMLLITAYEIGHAIQPAAYLSSAHCARLGTLMGSCTQTNRGNSSVEETEMQNIAIPGMRDVAVKVLELSKLIRELLEKKPGAVSPLIADCIYSATSIFQWQAYELGLEQDFSAYNILREILRDMSSRWAVAGEYLKILDVMKTVLYEEHSKL</sequence>
<dbReference type="PROSITE" id="PS00463">
    <property type="entry name" value="ZN2_CY6_FUNGAL_1"/>
    <property type="match status" value="1"/>
</dbReference>